<comment type="similarity">
    <text evidence="2 9">Belongs to the MGMT family.</text>
</comment>
<dbReference type="GO" id="GO:0005737">
    <property type="term" value="C:cytoplasm"/>
    <property type="evidence" value="ECO:0007669"/>
    <property type="project" value="UniProtKB-SubCell"/>
</dbReference>
<comment type="catalytic activity">
    <reaction evidence="8 9">
        <text>a 6-O-methyl-2'-deoxyguanosine in DNA + L-cysteinyl-[protein] = S-methyl-L-cysteinyl-[protein] + a 2'-deoxyguanosine in DNA</text>
        <dbReference type="Rhea" id="RHEA:24000"/>
        <dbReference type="Rhea" id="RHEA-COMP:10131"/>
        <dbReference type="Rhea" id="RHEA-COMP:10132"/>
        <dbReference type="Rhea" id="RHEA-COMP:11367"/>
        <dbReference type="Rhea" id="RHEA-COMP:11368"/>
        <dbReference type="ChEBI" id="CHEBI:29950"/>
        <dbReference type="ChEBI" id="CHEBI:82612"/>
        <dbReference type="ChEBI" id="CHEBI:85445"/>
        <dbReference type="ChEBI" id="CHEBI:85448"/>
        <dbReference type="EC" id="2.1.1.63"/>
    </reaction>
</comment>
<dbReference type="InterPro" id="IPR001497">
    <property type="entry name" value="MethylDNA_cys_MeTrfase_AS"/>
</dbReference>
<dbReference type="HAMAP" id="MF_00772">
    <property type="entry name" value="OGT"/>
    <property type="match status" value="1"/>
</dbReference>
<dbReference type="PANTHER" id="PTHR10815">
    <property type="entry name" value="METHYLATED-DNA--PROTEIN-CYSTEINE METHYLTRANSFERASE"/>
    <property type="match status" value="1"/>
</dbReference>
<feature type="active site" description="Nucleophile; methyl group acceptor" evidence="9">
    <location>
        <position position="122"/>
    </location>
</feature>
<keyword evidence="5 9" id="KW-0808">Transferase</keyword>
<dbReference type="OrthoDB" id="9811249at2"/>
<name>A0A1J4QEJ9_9GAMM</name>
<dbReference type="InterPro" id="IPR008332">
    <property type="entry name" value="MethylG_MeTrfase_N"/>
</dbReference>
<sequence>MSTHCILPCPLGWLSISATPDAITGLRFIDQADNTGTPATPLLQSACRQLTEYFEGKRRHFELPLAPQGTPFQQSVWQALLTVPHGERRSYKDIAGLIDNPNAVRAVGLANSRNPIAIIIPCHRVIGASGRLVGYAGGIERKAWLLQHEGNPGND</sequence>
<dbReference type="InterPro" id="IPR014048">
    <property type="entry name" value="MethylDNA_cys_MeTrfase_DNA-bd"/>
</dbReference>
<dbReference type="InterPro" id="IPR023546">
    <property type="entry name" value="MGMT"/>
</dbReference>
<dbReference type="InterPro" id="IPR036388">
    <property type="entry name" value="WH-like_DNA-bd_sf"/>
</dbReference>
<dbReference type="Gene3D" id="1.10.10.10">
    <property type="entry name" value="Winged helix-like DNA-binding domain superfamily/Winged helix DNA-binding domain"/>
    <property type="match status" value="1"/>
</dbReference>
<dbReference type="Pfam" id="PF01035">
    <property type="entry name" value="DNA_binding_1"/>
    <property type="match status" value="1"/>
</dbReference>
<dbReference type="FunFam" id="1.10.10.10:FF:000214">
    <property type="entry name" value="Methylated-DNA--protein-cysteine methyltransferase"/>
    <property type="match status" value="1"/>
</dbReference>
<comment type="miscellaneous">
    <text evidence="9">This enzyme catalyzes only one turnover and therefore is not strictly catalytic. According to one definition, an enzyme is a biocatalyst that acts repeatedly and over many reaction cycles.</text>
</comment>
<dbReference type="SUPFAM" id="SSF46767">
    <property type="entry name" value="Methylated DNA-protein cysteine methyltransferase, C-terminal domain"/>
    <property type="match status" value="1"/>
</dbReference>
<keyword evidence="3 9" id="KW-0963">Cytoplasm</keyword>
<evidence type="ECO:0000256" key="9">
    <source>
        <dbReference type="HAMAP-Rule" id="MF_00772"/>
    </source>
</evidence>
<dbReference type="InterPro" id="IPR036217">
    <property type="entry name" value="MethylDNA_cys_MeTrfase_DNAb"/>
</dbReference>
<comment type="function">
    <text evidence="9">Involved in the cellular defense against the biological effects of O6-methylguanine (O6-MeG) and O4-methylthymine (O4-MeT) in DNA. Repairs the methylated nucleobase in DNA by stoichiometrically transferring the methyl group to a cysteine residue in the enzyme. This is a suicide reaction: the enzyme is irreversibly inactivated.</text>
</comment>
<evidence type="ECO:0000313" key="13">
    <source>
        <dbReference type="Proteomes" id="UP000243073"/>
    </source>
</evidence>
<dbReference type="SUPFAM" id="SSF53155">
    <property type="entry name" value="Methylated DNA-protein cysteine methyltransferase domain"/>
    <property type="match status" value="1"/>
</dbReference>
<dbReference type="CDD" id="cd06445">
    <property type="entry name" value="ATase"/>
    <property type="match status" value="1"/>
</dbReference>
<feature type="domain" description="Methylguanine DNA methyltransferase ribonuclease-like" evidence="11">
    <location>
        <begin position="7"/>
        <end position="67"/>
    </location>
</feature>
<dbReference type="EC" id="2.1.1.63" evidence="9"/>
<evidence type="ECO:0000256" key="6">
    <source>
        <dbReference type="ARBA" id="ARBA00022763"/>
    </source>
</evidence>
<dbReference type="Pfam" id="PF02870">
    <property type="entry name" value="Methyltransf_1N"/>
    <property type="match status" value="1"/>
</dbReference>
<protein>
    <recommendedName>
        <fullName evidence="9">Methylated-DNA--protein-cysteine methyltransferase</fullName>
        <ecNumber evidence="9">2.1.1.63</ecNumber>
    </recommendedName>
    <alternativeName>
        <fullName evidence="9">6-O-methylguanine-DNA methyltransferase</fullName>
        <shortName evidence="9">MGMT</shortName>
    </alternativeName>
    <alternativeName>
        <fullName evidence="9">O-6-methylguanine-DNA-alkyltransferase</fullName>
    </alternativeName>
</protein>
<evidence type="ECO:0000313" key="12">
    <source>
        <dbReference type="EMBL" id="OIN10275.1"/>
    </source>
</evidence>
<comment type="catalytic activity">
    <reaction evidence="1 9">
        <text>a 4-O-methyl-thymidine in DNA + L-cysteinyl-[protein] = a thymidine in DNA + S-methyl-L-cysteinyl-[protein]</text>
        <dbReference type="Rhea" id="RHEA:53428"/>
        <dbReference type="Rhea" id="RHEA-COMP:10131"/>
        <dbReference type="Rhea" id="RHEA-COMP:10132"/>
        <dbReference type="Rhea" id="RHEA-COMP:13555"/>
        <dbReference type="Rhea" id="RHEA-COMP:13556"/>
        <dbReference type="ChEBI" id="CHEBI:29950"/>
        <dbReference type="ChEBI" id="CHEBI:82612"/>
        <dbReference type="ChEBI" id="CHEBI:137386"/>
        <dbReference type="ChEBI" id="CHEBI:137387"/>
        <dbReference type="EC" id="2.1.1.63"/>
    </reaction>
</comment>
<keyword evidence="7 9" id="KW-0234">DNA repair</keyword>
<evidence type="ECO:0000256" key="5">
    <source>
        <dbReference type="ARBA" id="ARBA00022679"/>
    </source>
</evidence>
<dbReference type="GO" id="GO:0032259">
    <property type="term" value="P:methylation"/>
    <property type="evidence" value="ECO:0007669"/>
    <property type="project" value="UniProtKB-KW"/>
</dbReference>
<keyword evidence="13" id="KW-1185">Reference proteome</keyword>
<comment type="caution">
    <text evidence="12">The sequence shown here is derived from an EMBL/GenBank/DDBJ whole genome shotgun (WGS) entry which is preliminary data.</text>
</comment>
<evidence type="ECO:0000259" key="10">
    <source>
        <dbReference type="Pfam" id="PF01035"/>
    </source>
</evidence>
<dbReference type="PANTHER" id="PTHR10815:SF5">
    <property type="entry name" value="METHYLATED-DNA--PROTEIN-CYSTEINE METHYLTRANSFERASE"/>
    <property type="match status" value="1"/>
</dbReference>
<evidence type="ECO:0000256" key="2">
    <source>
        <dbReference type="ARBA" id="ARBA00008711"/>
    </source>
</evidence>
<evidence type="ECO:0000256" key="3">
    <source>
        <dbReference type="ARBA" id="ARBA00022490"/>
    </source>
</evidence>
<accession>A0A1J4QEJ9</accession>
<evidence type="ECO:0000256" key="1">
    <source>
        <dbReference type="ARBA" id="ARBA00001286"/>
    </source>
</evidence>
<comment type="subcellular location">
    <subcellularLocation>
        <location evidence="9">Cytoplasm</location>
    </subcellularLocation>
</comment>
<keyword evidence="6 9" id="KW-0227">DNA damage</keyword>
<dbReference type="PROSITE" id="PS00374">
    <property type="entry name" value="MGMT"/>
    <property type="match status" value="1"/>
</dbReference>
<dbReference type="GO" id="GO:0006307">
    <property type="term" value="P:DNA alkylation repair"/>
    <property type="evidence" value="ECO:0007669"/>
    <property type="project" value="UniProtKB-UniRule"/>
</dbReference>
<dbReference type="AlphaFoldDB" id="A0A1J4QEJ9"/>
<proteinExistence type="inferred from homology"/>
<evidence type="ECO:0000256" key="8">
    <source>
        <dbReference type="ARBA" id="ARBA00049348"/>
    </source>
</evidence>
<dbReference type="RefSeq" id="WP_071472513.1">
    <property type="nucleotide sequence ID" value="NZ_MDKE01000017.1"/>
</dbReference>
<feature type="domain" description="Methylated-DNA-[protein]-cysteine S-methyltransferase DNA binding" evidence="10">
    <location>
        <begin position="71"/>
        <end position="150"/>
    </location>
</feature>
<reference evidence="12 13" key="1">
    <citation type="submission" date="2016-07" db="EMBL/GenBank/DDBJ databases">
        <title>Draft Genome Sequence of Oceanisphaera psychrotolerans, isolated from coastal sediment samples.</title>
        <authorList>
            <person name="Zhuo S."/>
            <person name="Ruan Z."/>
        </authorList>
    </citation>
    <scope>NUCLEOTIDE SEQUENCE [LARGE SCALE GENOMIC DNA]</scope>
    <source>
        <strain evidence="12 13">LAM-WHM-ZC</strain>
    </source>
</reference>
<dbReference type="InterPro" id="IPR036631">
    <property type="entry name" value="MGMT_N_sf"/>
</dbReference>
<dbReference type="EMBL" id="MDKE01000017">
    <property type="protein sequence ID" value="OIN10275.1"/>
    <property type="molecule type" value="Genomic_DNA"/>
</dbReference>
<dbReference type="Gene3D" id="3.30.160.70">
    <property type="entry name" value="Methylated DNA-protein cysteine methyltransferase domain"/>
    <property type="match status" value="1"/>
</dbReference>
<organism evidence="12 13">
    <name type="scientific">Oceanisphaera psychrotolerans</name>
    <dbReference type="NCBI Taxonomy" id="1414654"/>
    <lineage>
        <taxon>Bacteria</taxon>
        <taxon>Pseudomonadati</taxon>
        <taxon>Pseudomonadota</taxon>
        <taxon>Gammaproteobacteria</taxon>
        <taxon>Aeromonadales</taxon>
        <taxon>Aeromonadaceae</taxon>
        <taxon>Oceanisphaera</taxon>
    </lineage>
</organism>
<evidence type="ECO:0000259" key="11">
    <source>
        <dbReference type="Pfam" id="PF02870"/>
    </source>
</evidence>
<evidence type="ECO:0000256" key="7">
    <source>
        <dbReference type="ARBA" id="ARBA00023204"/>
    </source>
</evidence>
<keyword evidence="4 9" id="KW-0489">Methyltransferase</keyword>
<gene>
    <name evidence="12" type="ORF">BFR47_13535</name>
</gene>
<dbReference type="NCBIfam" id="TIGR00589">
    <property type="entry name" value="ogt"/>
    <property type="match status" value="1"/>
</dbReference>
<dbReference type="STRING" id="1414654.BFR47_13535"/>
<dbReference type="Proteomes" id="UP000243073">
    <property type="component" value="Unassembled WGS sequence"/>
</dbReference>
<dbReference type="GO" id="GO:0003908">
    <property type="term" value="F:methylated-DNA-[protein]-cysteine S-methyltransferase activity"/>
    <property type="evidence" value="ECO:0007669"/>
    <property type="project" value="UniProtKB-UniRule"/>
</dbReference>
<evidence type="ECO:0000256" key="4">
    <source>
        <dbReference type="ARBA" id="ARBA00022603"/>
    </source>
</evidence>